<protein>
    <submittedName>
        <fullName evidence="5">Ribosomal protein S18 acetylase RimI-like enzyme</fullName>
    </submittedName>
</protein>
<dbReference type="Proteomes" id="UP000580474">
    <property type="component" value="Unassembled WGS sequence"/>
</dbReference>
<sequence length="184" mass="20071">MLIRAFARDDLATLTELTINTFRPFYEDVFRPLVGEVVFANQHGDRREDYRKQVSELHAPQRHTYVAVAELGGAVAGYVAWSVDPARRSGTVTLLAISAEHRRQGVGTALCEHAFDAMRALGAEVVEIGTGGDPFHAPARSLYERLGCVPLPVTAYSRRLRGTPDSSGTGLRTPVPEEPAGLSR</sequence>
<dbReference type="CDD" id="cd04301">
    <property type="entry name" value="NAT_SF"/>
    <property type="match status" value="1"/>
</dbReference>
<dbReference type="InterPro" id="IPR000182">
    <property type="entry name" value="GNAT_dom"/>
</dbReference>
<dbReference type="PROSITE" id="PS51186">
    <property type="entry name" value="GNAT"/>
    <property type="match status" value="1"/>
</dbReference>
<dbReference type="AlphaFoldDB" id="A0A840NKN4"/>
<proteinExistence type="predicted"/>
<dbReference type="SUPFAM" id="SSF55729">
    <property type="entry name" value="Acyl-CoA N-acyltransferases (Nat)"/>
    <property type="match status" value="1"/>
</dbReference>
<name>A0A840NKN4_9PSEU</name>
<dbReference type="PANTHER" id="PTHR43877">
    <property type="entry name" value="AMINOALKYLPHOSPHONATE N-ACETYLTRANSFERASE-RELATED-RELATED"/>
    <property type="match status" value="1"/>
</dbReference>
<evidence type="ECO:0000313" key="6">
    <source>
        <dbReference type="Proteomes" id="UP000580474"/>
    </source>
</evidence>
<evidence type="ECO:0000313" key="5">
    <source>
        <dbReference type="EMBL" id="MBB5069692.1"/>
    </source>
</evidence>
<reference evidence="5 6" key="1">
    <citation type="submission" date="2020-08" db="EMBL/GenBank/DDBJ databases">
        <title>Sequencing the genomes of 1000 actinobacteria strains.</title>
        <authorList>
            <person name="Klenk H.-P."/>
        </authorList>
    </citation>
    <scope>NUCLEOTIDE SEQUENCE [LARGE SCALE GENOMIC DNA]</scope>
    <source>
        <strain evidence="5 6">DSM 45582</strain>
    </source>
</reference>
<evidence type="ECO:0000256" key="2">
    <source>
        <dbReference type="ARBA" id="ARBA00023315"/>
    </source>
</evidence>
<keyword evidence="1" id="KW-0808">Transferase</keyword>
<dbReference type="GO" id="GO:0016747">
    <property type="term" value="F:acyltransferase activity, transferring groups other than amino-acyl groups"/>
    <property type="evidence" value="ECO:0007669"/>
    <property type="project" value="InterPro"/>
</dbReference>
<feature type="domain" description="N-acetyltransferase" evidence="4">
    <location>
        <begin position="1"/>
        <end position="176"/>
    </location>
</feature>
<dbReference type="Pfam" id="PF00583">
    <property type="entry name" value="Acetyltransf_1"/>
    <property type="match status" value="1"/>
</dbReference>
<comment type="caution">
    <text evidence="5">The sequence shown here is derived from an EMBL/GenBank/DDBJ whole genome shotgun (WGS) entry which is preliminary data.</text>
</comment>
<keyword evidence="5" id="KW-0689">Ribosomal protein</keyword>
<evidence type="ECO:0000259" key="4">
    <source>
        <dbReference type="PROSITE" id="PS51186"/>
    </source>
</evidence>
<gene>
    <name evidence="5" type="ORF">BJ969_002780</name>
</gene>
<evidence type="ECO:0000256" key="1">
    <source>
        <dbReference type="ARBA" id="ARBA00022679"/>
    </source>
</evidence>
<feature type="region of interest" description="Disordered" evidence="3">
    <location>
        <begin position="159"/>
        <end position="184"/>
    </location>
</feature>
<dbReference type="InterPro" id="IPR016181">
    <property type="entry name" value="Acyl_CoA_acyltransferase"/>
</dbReference>
<dbReference type="Gene3D" id="3.40.630.30">
    <property type="match status" value="1"/>
</dbReference>
<organism evidence="5 6">
    <name type="scientific">Saccharopolyspora gloriosae</name>
    <dbReference type="NCBI Taxonomy" id="455344"/>
    <lineage>
        <taxon>Bacteria</taxon>
        <taxon>Bacillati</taxon>
        <taxon>Actinomycetota</taxon>
        <taxon>Actinomycetes</taxon>
        <taxon>Pseudonocardiales</taxon>
        <taxon>Pseudonocardiaceae</taxon>
        <taxon>Saccharopolyspora</taxon>
    </lineage>
</organism>
<accession>A0A840NKN4</accession>
<keyword evidence="6" id="KW-1185">Reference proteome</keyword>
<evidence type="ECO:0000256" key="3">
    <source>
        <dbReference type="SAM" id="MobiDB-lite"/>
    </source>
</evidence>
<keyword evidence="2" id="KW-0012">Acyltransferase</keyword>
<dbReference type="GO" id="GO:0005840">
    <property type="term" value="C:ribosome"/>
    <property type="evidence" value="ECO:0007669"/>
    <property type="project" value="UniProtKB-KW"/>
</dbReference>
<dbReference type="EMBL" id="JACHIV010000001">
    <property type="protein sequence ID" value="MBB5069692.1"/>
    <property type="molecule type" value="Genomic_DNA"/>
</dbReference>
<keyword evidence="5" id="KW-0687">Ribonucleoprotein</keyword>
<dbReference type="InterPro" id="IPR050832">
    <property type="entry name" value="Bact_Acetyltransf"/>
</dbReference>
<dbReference type="RefSeq" id="WP_184479343.1">
    <property type="nucleotide sequence ID" value="NZ_JACHIV010000001.1"/>
</dbReference>